<evidence type="ECO:0000256" key="4">
    <source>
        <dbReference type="ARBA" id="ARBA00031882"/>
    </source>
</evidence>
<evidence type="ECO:0000256" key="1">
    <source>
        <dbReference type="ARBA" id="ARBA00007884"/>
    </source>
</evidence>
<dbReference type="GO" id="GO:0032981">
    <property type="term" value="P:mitochondrial respiratory chain complex I assembly"/>
    <property type="evidence" value="ECO:0000318"/>
    <property type="project" value="GO_Central"/>
</dbReference>
<evidence type="ECO:0000259" key="7">
    <source>
        <dbReference type="Pfam" id="PF08547"/>
    </source>
</evidence>
<evidence type="ECO:0000256" key="3">
    <source>
        <dbReference type="ARBA" id="ARBA00029396"/>
    </source>
</evidence>
<feature type="domain" description="NADH:ubiquinone oxidoreductase intermediate-associated protein 30" evidence="7">
    <location>
        <begin position="130"/>
        <end position="201"/>
    </location>
</feature>
<evidence type="ECO:0000313" key="9">
    <source>
        <dbReference type="Proteomes" id="UP000001519"/>
    </source>
</evidence>
<reference evidence="8" key="3">
    <citation type="submission" date="2025-08" db="UniProtKB">
        <authorList>
            <consortium name="Ensembl"/>
        </authorList>
    </citation>
    <scope>IDENTIFICATION</scope>
</reference>
<dbReference type="STRING" id="9593.ENSGGOP00000037806"/>
<evidence type="ECO:0000256" key="6">
    <source>
        <dbReference type="SAM" id="MobiDB-lite"/>
    </source>
</evidence>
<dbReference type="Ensembl" id="ENSGGOT00000027018.2">
    <property type="protein sequence ID" value="ENSGGOP00000037806.1"/>
    <property type="gene ID" value="ENSGGOG00000022308.2"/>
</dbReference>
<dbReference type="Bgee" id="ENSGGOG00000022308">
    <property type="expression patterns" value="Expressed in heart and 1 other cell type or tissue"/>
</dbReference>
<organism evidence="8 9">
    <name type="scientific">Gorilla gorilla gorilla</name>
    <name type="common">Western lowland gorilla</name>
    <dbReference type="NCBI Taxonomy" id="9595"/>
    <lineage>
        <taxon>Eukaryota</taxon>
        <taxon>Metazoa</taxon>
        <taxon>Chordata</taxon>
        <taxon>Craniata</taxon>
        <taxon>Vertebrata</taxon>
        <taxon>Euteleostomi</taxon>
        <taxon>Mammalia</taxon>
        <taxon>Eutheria</taxon>
        <taxon>Euarchontoglires</taxon>
        <taxon>Primates</taxon>
        <taxon>Haplorrhini</taxon>
        <taxon>Catarrhini</taxon>
        <taxon>Hominidae</taxon>
        <taxon>Gorilla</taxon>
    </lineage>
</organism>
<sequence>MALVHKLLHGTYILRKCSKTAAALHSFLGIHFAHHSSSLQKPVASPGKASSQRNTEGGCQGHHQKEVALDITSPEEKPEVSFNKAIRDEIKDHFRHLKDEIVDHWIGPKGCPLHEVLLEQFWGKEDLDKSEVFLKMGKNNQSALLYGTLSSEVGYCAVISRIPGGAFERKMSYDWSQFSTLYLHVCGDGWPWMMNIREDTDIIQRKNRLQDVQSQLLLDKISSIAFTLADKVGGPFFLEIDFTGVLTVPAHTEFAYENSPELNPRI</sequence>
<dbReference type="AlphaFoldDB" id="A0A2I2YSV9"/>
<comment type="function">
    <text evidence="3">As part of the MCIA complex, involved in the assembly of the mitochondrial complex I.</text>
</comment>
<dbReference type="GeneTree" id="ENSGT00390000007200"/>
<dbReference type="InParanoid" id="A0A2I2YSV9"/>
<dbReference type="Pfam" id="PF08547">
    <property type="entry name" value="CIA30"/>
    <property type="match status" value="1"/>
</dbReference>
<name>A0A2I2YSV9_GORGO</name>
<feature type="region of interest" description="Disordered" evidence="6">
    <location>
        <begin position="41"/>
        <end position="64"/>
    </location>
</feature>
<dbReference type="EMBL" id="CABD030115044">
    <property type="status" value="NOT_ANNOTATED_CDS"/>
    <property type="molecule type" value="Genomic_DNA"/>
</dbReference>
<evidence type="ECO:0000256" key="2">
    <source>
        <dbReference type="ARBA" id="ARBA00020004"/>
    </source>
</evidence>
<feature type="compositionally biased region" description="Polar residues" evidence="6">
    <location>
        <begin position="48"/>
        <end position="57"/>
    </location>
</feature>
<proteinExistence type="inferred from homology"/>
<dbReference type="InterPro" id="IPR039131">
    <property type="entry name" value="NDUFAF1"/>
</dbReference>
<comment type="subunit">
    <text evidence="5">Part of the mitochondrial complex I assembly/MCIA complex that comprises at least the core subunits TMEM126B, NDUFAF1, ECSIT and ACAD9 and complement subunits such as COA1 and TMEM186. Interacts with ECSIT. Interacts with ACAD9. At early stages of complex I assembly, it is found in intermediate subcomplexes that contain different subunits including NDUFB6, NDUFA6, NDUFA9, NDUFS3, NDUFS7, ND1, ND2 and ND3. Interacts with TMEM70 and TMEM242.</text>
</comment>
<reference evidence="8" key="4">
    <citation type="submission" date="2025-09" db="UniProtKB">
        <authorList>
            <consortium name="Ensembl"/>
        </authorList>
    </citation>
    <scope>IDENTIFICATION</scope>
</reference>
<dbReference type="SUPFAM" id="SSF49785">
    <property type="entry name" value="Galactose-binding domain-like"/>
    <property type="match status" value="1"/>
</dbReference>
<comment type="similarity">
    <text evidence="1">Belongs to the CIA30 family.</text>
</comment>
<evidence type="ECO:0000256" key="5">
    <source>
        <dbReference type="ARBA" id="ARBA00047124"/>
    </source>
</evidence>
<reference evidence="8 9" key="2">
    <citation type="journal article" date="2012" name="Nature">
        <title>Insights into hominid evolution from the gorilla genome sequence.</title>
        <authorList>
            <person name="Scally A."/>
            <person name="Dutheil J.Y."/>
            <person name="Hillier L.W."/>
            <person name="Jordan G.E."/>
            <person name="Goodhead I."/>
            <person name="Herrero J."/>
            <person name="Hobolth A."/>
            <person name="Lappalainen T."/>
            <person name="Mailund T."/>
            <person name="Marques-Bonet T."/>
            <person name="McCarthy S."/>
            <person name="Montgomery S.H."/>
            <person name="Schwalie P.C."/>
            <person name="Tang Y.A."/>
            <person name="Ward M.C."/>
            <person name="Xue Y."/>
            <person name="Yngvadottir B."/>
            <person name="Alkan C."/>
            <person name="Andersen L.N."/>
            <person name="Ayub Q."/>
            <person name="Ball E.V."/>
            <person name="Beal K."/>
            <person name="Bradley B.J."/>
            <person name="Chen Y."/>
            <person name="Clee C.M."/>
            <person name="Fitzgerald S."/>
            <person name="Graves T.A."/>
            <person name="Gu Y."/>
            <person name="Heath P."/>
            <person name="Heger A."/>
            <person name="Karakoc E."/>
            <person name="Kolb-Kokocinski A."/>
            <person name="Laird G.K."/>
            <person name="Lunter G."/>
            <person name="Meader S."/>
            <person name="Mort M."/>
            <person name="Mullikin J.C."/>
            <person name="Munch K."/>
            <person name="O'Connor T.D."/>
            <person name="Phillips A.D."/>
            <person name="Prado-Martinez J."/>
            <person name="Rogers A.S."/>
            <person name="Sajjadian S."/>
            <person name="Schmidt D."/>
            <person name="Shaw K."/>
            <person name="Simpson J.T."/>
            <person name="Stenson P.D."/>
            <person name="Turner D.J."/>
            <person name="Vigilant L."/>
            <person name="Vilella A.J."/>
            <person name="Whitener W."/>
            <person name="Zhu B."/>
            <person name="Cooper D.N."/>
            <person name="de Jong P."/>
            <person name="Dermitzakis E.T."/>
            <person name="Eichler E.E."/>
            <person name="Flicek P."/>
            <person name="Goldman N."/>
            <person name="Mundy N.I."/>
            <person name="Ning Z."/>
            <person name="Odom D.T."/>
            <person name="Ponting C.P."/>
            <person name="Quail M.A."/>
            <person name="Ryder O.A."/>
            <person name="Searle S.M."/>
            <person name="Warren W.C."/>
            <person name="Wilson R.K."/>
            <person name="Schierup M.H."/>
            <person name="Rogers J."/>
            <person name="Tyler-Smith C."/>
            <person name="Durbin R."/>
        </authorList>
    </citation>
    <scope>NUCLEOTIDE SEQUENCE [LARGE SCALE GENOMIC DNA]</scope>
</reference>
<dbReference type="PANTHER" id="PTHR13194">
    <property type="entry name" value="COMPLEX I INTERMEDIATE-ASSOCIATED PROTEIN 30"/>
    <property type="match status" value="1"/>
</dbReference>
<accession>A0A2I2YSV9</accession>
<dbReference type="OMA" id="MMNIRED"/>
<keyword evidence="9" id="KW-1185">Reference proteome</keyword>
<dbReference type="Proteomes" id="UP000001519">
    <property type="component" value="Chromosome 19"/>
</dbReference>
<evidence type="ECO:0000313" key="8">
    <source>
        <dbReference type="Ensembl" id="ENSGGOP00000037806.1"/>
    </source>
</evidence>
<dbReference type="PANTHER" id="PTHR13194:SF25">
    <property type="entry name" value="COMPLEX I INTERMEDIATE-ASSOCIATED PROTEIN 30, MITOCHONDRIAL"/>
    <property type="match status" value="1"/>
</dbReference>
<dbReference type="InterPro" id="IPR013857">
    <property type="entry name" value="NADH-UbQ_OxRdtase-assoc_prot30"/>
</dbReference>
<dbReference type="InterPro" id="IPR008979">
    <property type="entry name" value="Galactose-bd-like_sf"/>
</dbReference>
<dbReference type="GO" id="GO:0051082">
    <property type="term" value="F:unfolded protein binding"/>
    <property type="evidence" value="ECO:0000318"/>
    <property type="project" value="GO_Central"/>
</dbReference>
<dbReference type="GO" id="GO:0005739">
    <property type="term" value="C:mitochondrion"/>
    <property type="evidence" value="ECO:0000318"/>
    <property type="project" value="GO_Central"/>
</dbReference>
<dbReference type="GO" id="GO:0006120">
    <property type="term" value="P:mitochondrial electron transport, NADH to ubiquinone"/>
    <property type="evidence" value="ECO:0000318"/>
    <property type="project" value="GO_Central"/>
</dbReference>
<reference evidence="9" key="1">
    <citation type="submission" date="2011-05" db="EMBL/GenBank/DDBJ databases">
        <title>Insights into the evolution of the great apes provided by the gorilla genome.</title>
        <authorList>
            <person name="Scally A."/>
        </authorList>
    </citation>
    <scope>NUCLEOTIDE SEQUENCE [LARGE SCALE GENOMIC DNA]</scope>
</reference>
<protein>
    <recommendedName>
        <fullName evidence="2">Complex I intermediate-associated protein 30, mitochondrial</fullName>
    </recommendedName>
    <alternativeName>
        <fullName evidence="4">NADH dehydrogenase [ubiquinone] 1 alpha subcomplex assembly factor 1</fullName>
    </alternativeName>
</protein>